<dbReference type="Proteomes" id="UP000219072">
    <property type="component" value="Unassembled WGS sequence"/>
</dbReference>
<accession>A0A286DS79</accession>
<feature type="chain" id="PRO_5038851323" evidence="5">
    <location>
        <begin position="23"/>
        <end position="530"/>
    </location>
</feature>
<dbReference type="PIRSF" id="PIRSF002741">
    <property type="entry name" value="MppA"/>
    <property type="match status" value="1"/>
</dbReference>
<dbReference type="SUPFAM" id="SSF53850">
    <property type="entry name" value="Periplasmic binding protein-like II"/>
    <property type="match status" value="1"/>
</dbReference>
<dbReference type="GO" id="GO:0030313">
    <property type="term" value="C:cell envelope"/>
    <property type="evidence" value="ECO:0007669"/>
    <property type="project" value="UniProtKB-SubCell"/>
</dbReference>
<dbReference type="GO" id="GO:0043190">
    <property type="term" value="C:ATP-binding cassette (ABC) transporter complex"/>
    <property type="evidence" value="ECO:0007669"/>
    <property type="project" value="InterPro"/>
</dbReference>
<organism evidence="7 8">
    <name type="scientific">Streptomyces zhaozhouensis</name>
    <dbReference type="NCBI Taxonomy" id="1300267"/>
    <lineage>
        <taxon>Bacteria</taxon>
        <taxon>Bacillati</taxon>
        <taxon>Actinomycetota</taxon>
        <taxon>Actinomycetes</taxon>
        <taxon>Kitasatosporales</taxon>
        <taxon>Streptomycetaceae</taxon>
        <taxon>Streptomyces</taxon>
    </lineage>
</organism>
<evidence type="ECO:0000256" key="5">
    <source>
        <dbReference type="SAM" id="SignalP"/>
    </source>
</evidence>
<evidence type="ECO:0000259" key="6">
    <source>
        <dbReference type="Pfam" id="PF00496"/>
    </source>
</evidence>
<gene>
    <name evidence="7" type="ORF">SAMN06297387_103204</name>
</gene>
<dbReference type="RefSeq" id="WP_245880416.1">
    <property type="nucleotide sequence ID" value="NZ_OCNE01000003.1"/>
</dbReference>
<reference evidence="7 8" key="1">
    <citation type="submission" date="2017-09" db="EMBL/GenBank/DDBJ databases">
        <authorList>
            <person name="Ehlers B."/>
            <person name="Leendertz F.H."/>
        </authorList>
    </citation>
    <scope>NUCLEOTIDE SEQUENCE [LARGE SCALE GENOMIC DNA]</scope>
    <source>
        <strain evidence="7 8">CGMCC 4.7095</strain>
    </source>
</reference>
<dbReference type="InterPro" id="IPR000914">
    <property type="entry name" value="SBP_5_dom"/>
</dbReference>
<sequence>MKTRLGRACPTLALSLAAALLAGCGLTEDDGAAEGEGITVGMSDEVLSVDPASGYDPGSWLVFNNVFQSLLSFPPGGTEPQPEAAEECGFTDRASQRYTCTLRDGLTFSNGNALTSKDVKFSFDRTLRIDDPDGPAVMLSTIDRVETPDDRTVTFHLNEPDATFPQKIASGAGSLVDHREYPSDRLRTDGQAVGSGVYTLAGYGEDEAVFEVNEDYHGPAEVKNSGVTMRLFHGDQEALGEAVRGGEVDIAYRGLASGDIAGLETEDRSGRGELKVVDGTSAEAQYLVFHVDDPVTGDPAVRRAVAQLIDREALVRDVYQRTAEPLYSVVPAGITGHNTAFFDRYGATGDPEAAARTLEEAGITEPVELTLWATPVRFGPDTVAAFEHLADQLNDSGLFDATVESVPAEEFAEGVADGEYGAFVRGWVPDFPDPENFTDPFFGADNVLANGYTSERITGELLPATRQEATRADSVPAFEEVQDIVAEEVPLIPLWQGRQYAVADERVNGLQWTLDPSTVFRFWELELSEG</sequence>
<dbReference type="GO" id="GO:0042597">
    <property type="term" value="C:periplasmic space"/>
    <property type="evidence" value="ECO:0007669"/>
    <property type="project" value="UniProtKB-ARBA"/>
</dbReference>
<evidence type="ECO:0000256" key="2">
    <source>
        <dbReference type="ARBA" id="ARBA00005695"/>
    </source>
</evidence>
<keyword evidence="3" id="KW-0813">Transport</keyword>
<dbReference type="PROSITE" id="PS51257">
    <property type="entry name" value="PROKAR_LIPOPROTEIN"/>
    <property type="match status" value="1"/>
</dbReference>
<evidence type="ECO:0000313" key="8">
    <source>
        <dbReference type="Proteomes" id="UP000219072"/>
    </source>
</evidence>
<dbReference type="Gene3D" id="3.10.105.10">
    <property type="entry name" value="Dipeptide-binding Protein, Domain 3"/>
    <property type="match status" value="1"/>
</dbReference>
<feature type="domain" description="Solute-binding protein family 5" evidence="6">
    <location>
        <begin position="79"/>
        <end position="446"/>
    </location>
</feature>
<dbReference type="PANTHER" id="PTHR30290:SF10">
    <property type="entry name" value="PERIPLASMIC OLIGOPEPTIDE-BINDING PROTEIN-RELATED"/>
    <property type="match status" value="1"/>
</dbReference>
<protein>
    <submittedName>
        <fullName evidence="7">Peptide/nickel transport system substrate-binding protein</fullName>
    </submittedName>
</protein>
<dbReference type="InterPro" id="IPR030678">
    <property type="entry name" value="Peptide/Ni-bd"/>
</dbReference>
<evidence type="ECO:0000313" key="7">
    <source>
        <dbReference type="EMBL" id="SOD61510.1"/>
    </source>
</evidence>
<comment type="similarity">
    <text evidence="2">Belongs to the bacterial solute-binding protein 5 family.</text>
</comment>
<dbReference type="GO" id="GO:1904680">
    <property type="term" value="F:peptide transmembrane transporter activity"/>
    <property type="evidence" value="ECO:0007669"/>
    <property type="project" value="TreeGrafter"/>
</dbReference>
<feature type="signal peptide" evidence="5">
    <location>
        <begin position="1"/>
        <end position="22"/>
    </location>
</feature>
<dbReference type="Pfam" id="PF00496">
    <property type="entry name" value="SBP_bac_5"/>
    <property type="match status" value="1"/>
</dbReference>
<dbReference type="EMBL" id="OCNE01000003">
    <property type="protein sequence ID" value="SOD61510.1"/>
    <property type="molecule type" value="Genomic_DNA"/>
</dbReference>
<keyword evidence="4 5" id="KW-0732">Signal</keyword>
<evidence type="ECO:0000256" key="3">
    <source>
        <dbReference type="ARBA" id="ARBA00022448"/>
    </source>
</evidence>
<proteinExistence type="inferred from homology"/>
<evidence type="ECO:0000256" key="4">
    <source>
        <dbReference type="ARBA" id="ARBA00022729"/>
    </source>
</evidence>
<name>A0A286DS79_9ACTN</name>
<keyword evidence="8" id="KW-1185">Reference proteome</keyword>
<dbReference type="InterPro" id="IPR039424">
    <property type="entry name" value="SBP_5"/>
</dbReference>
<dbReference type="GO" id="GO:0015833">
    <property type="term" value="P:peptide transport"/>
    <property type="evidence" value="ECO:0007669"/>
    <property type="project" value="TreeGrafter"/>
</dbReference>
<dbReference type="Gene3D" id="3.40.190.10">
    <property type="entry name" value="Periplasmic binding protein-like II"/>
    <property type="match status" value="1"/>
</dbReference>
<dbReference type="AlphaFoldDB" id="A0A286DS79"/>
<evidence type="ECO:0000256" key="1">
    <source>
        <dbReference type="ARBA" id="ARBA00004196"/>
    </source>
</evidence>
<comment type="subcellular location">
    <subcellularLocation>
        <location evidence="1">Cell envelope</location>
    </subcellularLocation>
</comment>
<dbReference type="PANTHER" id="PTHR30290">
    <property type="entry name" value="PERIPLASMIC BINDING COMPONENT OF ABC TRANSPORTER"/>
    <property type="match status" value="1"/>
</dbReference>